<keyword evidence="5" id="KW-1185">Reference proteome</keyword>
<evidence type="ECO:0000256" key="4">
    <source>
        <dbReference type="SAM" id="MobiDB-lite"/>
    </source>
</evidence>
<keyword evidence="2" id="KW-0677">Repeat</keyword>
<dbReference type="WBParaSite" id="nRc.2.0.1.t40687-RA">
    <property type="protein sequence ID" value="nRc.2.0.1.t40687-RA"/>
    <property type="gene ID" value="nRc.2.0.1.g40687"/>
</dbReference>
<dbReference type="GO" id="GO:0042393">
    <property type="term" value="F:histone binding"/>
    <property type="evidence" value="ECO:0007669"/>
    <property type="project" value="TreeGrafter"/>
</dbReference>
<comment type="similarity">
    <text evidence="3">Belongs to the ANP32 family.</text>
</comment>
<dbReference type="InterPro" id="IPR045081">
    <property type="entry name" value="AN32"/>
</dbReference>
<dbReference type="PANTHER" id="PTHR11375">
    <property type="entry name" value="ACIDIC LEUCINE-RICH NUCLEAR PHOSPHOPROTEIN 32"/>
    <property type="match status" value="1"/>
</dbReference>
<dbReference type="InterPro" id="IPR032675">
    <property type="entry name" value="LRR_dom_sf"/>
</dbReference>
<accession>A0A915KP95</accession>
<evidence type="ECO:0000313" key="6">
    <source>
        <dbReference type="WBParaSite" id="nRc.2.0.1.t40687-RA"/>
    </source>
</evidence>
<protein>
    <submittedName>
        <fullName evidence="6">Uncharacterized protein</fullName>
    </submittedName>
</protein>
<dbReference type="PANTHER" id="PTHR11375:SF0">
    <property type="entry name" value="ACIDIC LEUCINE-RICH NUCLEAR PHOSPHOPROTEIN 32 FAMILY MEMBER A"/>
    <property type="match status" value="1"/>
</dbReference>
<evidence type="ECO:0000256" key="3">
    <source>
        <dbReference type="ARBA" id="ARBA00025777"/>
    </source>
</evidence>
<dbReference type="GO" id="GO:0005634">
    <property type="term" value="C:nucleus"/>
    <property type="evidence" value="ECO:0007669"/>
    <property type="project" value="TreeGrafter"/>
</dbReference>
<evidence type="ECO:0000313" key="5">
    <source>
        <dbReference type="Proteomes" id="UP000887565"/>
    </source>
</evidence>
<dbReference type="OMA" id="ISARFHI"/>
<dbReference type="Proteomes" id="UP000887565">
    <property type="component" value="Unplaced"/>
</dbReference>
<evidence type="ECO:0000256" key="2">
    <source>
        <dbReference type="ARBA" id="ARBA00022737"/>
    </source>
</evidence>
<reference evidence="6" key="1">
    <citation type="submission" date="2022-11" db="UniProtKB">
        <authorList>
            <consortium name="WormBaseParasite"/>
        </authorList>
    </citation>
    <scope>IDENTIFICATION</scope>
</reference>
<keyword evidence="1" id="KW-0433">Leucine-rich repeat</keyword>
<proteinExistence type="inferred from homology"/>
<name>A0A915KP95_ROMCU</name>
<dbReference type="SUPFAM" id="SSF52058">
    <property type="entry name" value="L domain-like"/>
    <property type="match status" value="1"/>
</dbReference>
<feature type="region of interest" description="Disordered" evidence="4">
    <location>
        <begin position="148"/>
        <end position="172"/>
    </location>
</feature>
<dbReference type="FunFam" id="3.80.10.10:FF:000131">
    <property type="entry name" value="acidic leucine-rich nuclear phosphoprotein 32-related protein-like"/>
    <property type="match status" value="1"/>
</dbReference>
<sequence length="183" mass="20654">MLKRVELELHGKKPDEIDELNLDNCKSTAIEGITDEFVNLKRLSIINAGLQSLKGFPKLPNLERLDLSDNRISGGLEHLQNAEKLARLKLSGNKICSLDCIEALKQLKNLQSLDLFNCEITKAEDYRSKVFEILPSLVYLDETDKMNRSCATDEDESDDEEENGEESNAKPTGFLLFSDVYCL</sequence>
<dbReference type="AlphaFoldDB" id="A0A915KP95"/>
<organism evidence="5 6">
    <name type="scientific">Romanomermis culicivorax</name>
    <name type="common">Nematode worm</name>
    <dbReference type="NCBI Taxonomy" id="13658"/>
    <lineage>
        <taxon>Eukaryota</taxon>
        <taxon>Metazoa</taxon>
        <taxon>Ecdysozoa</taxon>
        <taxon>Nematoda</taxon>
        <taxon>Enoplea</taxon>
        <taxon>Dorylaimia</taxon>
        <taxon>Mermithida</taxon>
        <taxon>Mermithoidea</taxon>
        <taxon>Mermithidae</taxon>
        <taxon>Romanomermis</taxon>
    </lineage>
</organism>
<dbReference type="InterPro" id="IPR001611">
    <property type="entry name" value="Leu-rich_rpt"/>
</dbReference>
<evidence type="ECO:0000256" key="1">
    <source>
        <dbReference type="ARBA" id="ARBA00022614"/>
    </source>
</evidence>
<dbReference type="Pfam" id="PF14580">
    <property type="entry name" value="LRR_9"/>
    <property type="match status" value="1"/>
</dbReference>
<dbReference type="PROSITE" id="PS51450">
    <property type="entry name" value="LRR"/>
    <property type="match status" value="2"/>
</dbReference>
<dbReference type="Gene3D" id="3.80.10.10">
    <property type="entry name" value="Ribonuclease Inhibitor"/>
    <property type="match status" value="1"/>
</dbReference>
<feature type="compositionally biased region" description="Acidic residues" evidence="4">
    <location>
        <begin position="152"/>
        <end position="165"/>
    </location>
</feature>